<accession>A0A3G8YD64</accession>
<evidence type="ECO:0000313" key="9">
    <source>
        <dbReference type="EMBL" id="AZI42810.1"/>
    </source>
</evidence>
<dbReference type="AlphaFoldDB" id="A0A3G8YD64"/>
<protein>
    <recommendedName>
        <fullName evidence="4 5">Large ribosomal subunit protein uL2</fullName>
    </recommendedName>
</protein>
<dbReference type="Gene3D" id="2.30.30.30">
    <property type="match status" value="1"/>
</dbReference>
<evidence type="ECO:0000259" key="8">
    <source>
        <dbReference type="SMART" id="SM01383"/>
    </source>
</evidence>
<dbReference type="RefSeq" id="WP_124870132.1">
    <property type="nucleotide sequence ID" value="NZ_CP034183.1"/>
</dbReference>
<keyword evidence="10" id="KW-1185">Reference proteome</keyword>
<dbReference type="SMART" id="SM01383">
    <property type="entry name" value="Ribosomal_L2"/>
    <property type="match status" value="1"/>
</dbReference>
<reference evidence="9 10" key="1">
    <citation type="submission" date="2018-11" db="EMBL/GenBank/DDBJ databases">
        <title>Deinococcus shelandsis sp. nov., isolated from South Shetland Islands soil of Antarctica.</title>
        <authorList>
            <person name="Tian J."/>
        </authorList>
    </citation>
    <scope>NUCLEOTIDE SEQUENCE [LARGE SCALE GENOMIC DNA]</scope>
    <source>
        <strain evidence="9 10">S14-83T</strain>
    </source>
</reference>
<feature type="domain" description="Large ribosomal subunit protein uL2 C-terminal" evidence="7">
    <location>
        <begin position="125"/>
        <end position="253"/>
    </location>
</feature>
<proteinExistence type="inferred from homology"/>
<dbReference type="Gene3D" id="4.10.950.10">
    <property type="entry name" value="Ribosomal protein L2, domain 3"/>
    <property type="match status" value="1"/>
</dbReference>
<evidence type="ECO:0000256" key="1">
    <source>
        <dbReference type="ARBA" id="ARBA00005636"/>
    </source>
</evidence>
<keyword evidence="5" id="KW-0699">rRNA-binding</keyword>
<dbReference type="SMART" id="SM01382">
    <property type="entry name" value="Ribosomal_L2_C"/>
    <property type="match status" value="1"/>
</dbReference>
<dbReference type="InterPro" id="IPR005880">
    <property type="entry name" value="Ribosomal_uL2_bac/org-type"/>
</dbReference>
<dbReference type="PANTHER" id="PTHR13691">
    <property type="entry name" value="RIBOSOMAL PROTEIN L2"/>
    <property type="match status" value="1"/>
</dbReference>
<keyword evidence="5" id="KW-0694">RNA-binding</keyword>
<dbReference type="SUPFAM" id="SSF50104">
    <property type="entry name" value="Translation proteins SH3-like domain"/>
    <property type="match status" value="1"/>
</dbReference>
<dbReference type="Gene3D" id="2.40.50.140">
    <property type="entry name" value="Nucleic acid-binding proteins"/>
    <property type="match status" value="1"/>
</dbReference>
<dbReference type="KEGG" id="dph:EHF33_08665"/>
<dbReference type="SUPFAM" id="SSF50249">
    <property type="entry name" value="Nucleic acid-binding proteins"/>
    <property type="match status" value="1"/>
</dbReference>
<dbReference type="InterPro" id="IPR012340">
    <property type="entry name" value="NA-bd_OB-fold"/>
</dbReference>
<comment type="subunit">
    <text evidence="5">Part of the 50S ribosomal subunit. Forms a bridge to the 30S subunit in the 70S ribosome.</text>
</comment>
<dbReference type="NCBIfam" id="TIGR01171">
    <property type="entry name" value="rplB_bact"/>
    <property type="match status" value="1"/>
</dbReference>
<dbReference type="GO" id="GO:0019843">
    <property type="term" value="F:rRNA binding"/>
    <property type="evidence" value="ECO:0007669"/>
    <property type="project" value="UniProtKB-UniRule"/>
</dbReference>
<feature type="region of interest" description="Disordered" evidence="6">
    <location>
        <begin position="210"/>
        <end position="277"/>
    </location>
</feature>
<sequence>MAVKKYRPYTPSRRQMTTADFSGLTKKKPEKNLTEALPKTGGRNHHGRITSRFIGGGHKRVYRIIDFKRRGKAGVNAKVASIEYDPNRSARIALLHYLDGEKRYIIAPEGLAVGMMVQTGPEAEPKVGNALPLRFVPVGAVVHSVELTPGKGAQLARSAGTSIQLQGKEGDYVILRLPSGELRRVHTECYATIGAVGNAEHKNINLGKAGRSRWLGNKPHQRGSAMNPVDHPHGGGEGRTGAGRQPVSPWGQLAKGLKTRRKRKNSDRFIITRRGGK</sequence>
<evidence type="ECO:0000256" key="3">
    <source>
        <dbReference type="ARBA" id="ARBA00023274"/>
    </source>
</evidence>
<dbReference type="PROSITE" id="PS00467">
    <property type="entry name" value="RIBOSOMAL_L2"/>
    <property type="match status" value="1"/>
</dbReference>
<dbReference type="InterPro" id="IPR022671">
    <property type="entry name" value="Ribosomal_uL2_CS"/>
</dbReference>
<feature type="region of interest" description="Disordered" evidence="6">
    <location>
        <begin position="1"/>
        <end position="48"/>
    </location>
</feature>
<dbReference type="PIRSF" id="PIRSF002158">
    <property type="entry name" value="Ribosomal_L2"/>
    <property type="match status" value="1"/>
</dbReference>
<keyword evidence="3 5" id="KW-0687">Ribonucleoprotein</keyword>
<gene>
    <name evidence="5" type="primary">rplB</name>
    <name evidence="9" type="ORF">EHF33_08665</name>
</gene>
<dbReference type="EMBL" id="CP034183">
    <property type="protein sequence ID" value="AZI42810.1"/>
    <property type="molecule type" value="Genomic_DNA"/>
</dbReference>
<dbReference type="InterPro" id="IPR008991">
    <property type="entry name" value="Translation_prot_SH3-like_sf"/>
</dbReference>
<dbReference type="InterPro" id="IPR022666">
    <property type="entry name" value="Ribosomal_uL2_RNA-bd_dom"/>
</dbReference>
<evidence type="ECO:0000256" key="5">
    <source>
        <dbReference type="HAMAP-Rule" id="MF_01320"/>
    </source>
</evidence>
<dbReference type="Pfam" id="PF00181">
    <property type="entry name" value="Ribosomal_L2_N"/>
    <property type="match status" value="1"/>
</dbReference>
<dbReference type="GO" id="GO:0016740">
    <property type="term" value="F:transferase activity"/>
    <property type="evidence" value="ECO:0007669"/>
    <property type="project" value="InterPro"/>
</dbReference>
<organism evidence="9 10">
    <name type="scientific">Deinococcus psychrotolerans</name>
    <dbReference type="NCBI Taxonomy" id="2489213"/>
    <lineage>
        <taxon>Bacteria</taxon>
        <taxon>Thermotogati</taxon>
        <taxon>Deinococcota</taxon>
        <taxon>Deinococci</taxon>
        <taxon>Deinococcales</taxon>
        <taxon>Deinococcaceae</taxon>
        <taxon>Deinococcus</taxon>
    </lineage>
</organism>
<evidence type="ECO:0000313" key="10">
    <source>
        <dbReference type="Proteomes" id="UP000276417"/>
    </source>
</evidence>
<dbReference type="GO" id="GO:0015934">
    <property type="term" value="C:large ribosomal subunit"/>
    <property type="evidence" value="ECO:0007669"/>
    <property type="project" value="InterPro"/>
</dbReference>
<dbReference type="GO" id="GO:0003735">
    <property type="term" value="F:structural constituent of ribosome"/>
    <property type="evidence" value="ECO:0007669"/>
    <property type="project" value="InterPro"/>
</dbReference>
<dbReference type="InterPro" id="IPR002171">
    <property type="entry name" value="Ribosomal_uL2"/>
</dbReference>
<evidence type="ECO:0000256" key="2">
    <source>
        <dbReference type="ARBA" id="ARBA00022980"/>
    </source>
</evidence>
<dbReference type="Pfam" id="PF03947">
    <property type="entry name" value="Ribosomal_L2_C"/>
    <property type="match status" value="1"/>
</dbReference>
<dbReference type="HAMAP" id="MF_01320_B">
    <property type="entry name" value="Ribosomal_uL2_B"/>
    <property type="match status" value="1"/>
</dbReference>
<name>A0A3G8YD64_9DEIO</name>
<comment type="similarity">
    <text evidence="1 5">Belongs to the universal ribosomal protein uL2 family.</text>
</comment>
<keyword evidence="2 5" id="KW-0689">Ribosomal protein</keyword>
<dbReference type="GO" id="GO:0002181">
    <property type="term" value="P:cytoplasmic translation"/>
    <property type="evidence" value="ECO:0007669"/>
    <property type="project" value="TreeGrafter"/>
</dbReference>
<dbReference type="PANTHER" id="PTHR13691:SF5">
    <property type="entry name" value="LARGE RIBOSOMAL SUBUNIT PROTEIN UL2M"/>
    <property type="match status" value="1"/>
</dbReference>
<dbReference type="FunFam" id="4.10.950.10:FF:000001">
    <property type="entry name" value="50S ribosomal protein L2"/>
    <property type="match status" value="1"/>
</dbReference>
<dbReference type="InterPro" id="IPR014722">
    <property type="entry name" value="Rib_uL2_dom2"/>
</dbReference>
<comment type="function">
    <text evidence="5">One of the primary rRNA binding proteins. Required for association of the 30S and 50S subunits to form the 70S ribosome, for tRNA binding and peptide bond formation. It has been suggested to have peptidyltransferase activity; this is somewhat controversial. Makes several contacts with the 16S rRNA in the 70S ribosome.</text>
</comment>
<dbReference type="InterPro" id="IPR022669">
    <property type="entry name" value="Ribosomal_uL2_C"/>
</dbReference>
<feature type="domain" description="Large ribosomal subunit protein uL2 RNA-binding" evidence="8">
    <location>
        <begin position="42"/>
        <end position="119"/>
    </location>
</feature>
<dbReference type="OrthoDB" id="9778722at2"/>
<dbReference type="FunFam" id="2.30.30.30:FF:000001">
    <property type="entry name" value="50S ribosomal protein L2"/>
    <property type="match status" value="1"/>
</dbReference>
<evidence type="ECO:0000259" key="7">
    <source>
        <dbReference type="SMART" id="SM01382"/>
    </source>
</evidence>
<evidence type="ECO:0000256" key="4">
    <source>
        <dbReference type="ARBA" id="ARBA00035242"/>
    </source>
</evidence>
<dbReference type="FunFam" id="2.40.50.140:FF:000003">
    <property type="entry name" value="50S ribosomal protein L2"/>
    <property type="match status" value="1"/>
</dbReference>
<dbReference type="Proteomes" id="UP000276417">
    <property type="component" value="Chromosome 1"/>
</dbReference>
<dbReference type="InterPro" id="IPR014726">
    <property type="entry name" value="Ribosomal_uL2_dom3"/>
</dbReference>
<evidence type="ECO:0000256" key="6">
    <source>
        <dbReference type="SAM" id="MobiDB-lite"/>
    </source>
</evidence>